<dbReference type="Pfam" id="PF02657">
    <property type="entry name" value="SufE"/>
    <property type="match status" value="1"/>
</dbReference>
<protein>
    <submittedName>
        <fullName evidence="4">Cysteine desulfuration protein SufE</fullName>
    </submittedName>
</protein>
<organism evidence="4 5">
    <name type="scientific">Thalassobaculum litoreum DSM 18839</name>
    <dbReference type="NCBI Taxonomy" id="1123362"/>
    <lineage>
        <taxon>Bacteria</taxon>
        <taxon>Pseudomonadati</taxon>
        <taxon>Pseudomonadota</taxon>
        <taxon>Alphaproteobacteria</taxon>
        <taxon>Rhodospirillales</taxon>
        <taxon>Thalassobaculaceae</taxon>
        <taxon>Thalassobaculum</taxon>
    </lineage>
</organism>
<evidence type="ECO:0000259" key="3">
    <source>
        <dbReference type="Pfam" id="PF02657"/>
    </source>
</evidence>
<reference evidence="4 5" key="1">
    <citation type="submission" date="2016-10" db="EMBL/GenBank/DDBJ databases">
        <authorList>
            <person name="Varghese N."/>
            <person name="Submissions S."/>
        </authorList>
    </citation>
    <scope>NUCLEOTIDE SEQUENCE [LARGE SCALE GENOMIC DNA]</scope>
    <source>
        <strain evidence="4 5">DSM 18839</strain>
    </source>
</reference>
<evidence type="ECO:0000256" key="2">
    <source>
        <dbReference type="SAM" id="Phobius"/>
    </source>
</evidence>
<dbReference type="Gene3D" id="3.90.1010.10">
    <property type="match status" value="1"/>
</dbReference>
<evidence type="ECO:0000313" key="5">
    <source>
        <dbReference type="Proteomes" id="UP000198615"/>
    </source>
</evidence>
<dbReference type="EMBL" id="FNBW01000003">
    <property type="protein sequence ID" value="SDF39371.1"/>
    <property type="molecule type" value="Genomic_DNA"/>
</dbReference>
<keyword evidence="2" id="KW-0812">Transmembrane</keyword>
<evidence type="ECO:0000256" key="1">
    <source>
        <dbReference type="ARBA" id="ARBA00010282"/>
    </source>
</evidence>
<keyword evidence="5" id="KW-1185">Reference proteome</keyword>
<comment type="similarity">
    <text evidence="1">Belongs to the SufE family.</text>
</comment>
<dbReference type="InterPro" id="IPR003808">
    <property type="entry name" value="Fe-S_metab-assoc_dom"/>
</dbReference>
<feature type="transmembrane region" description="Helical" evidence="2">
    <location>
        <begin position="77"/>
        <end position="96"/>
    </location>
</feature>
<comment type="caution">
    <text evidence="4">The sequence shown here is derived from an EMBL/GenBank/DDBJ whole genome shotgun (WGS) entry which is preliminary data.</text>
</comment>
<dbReference type="PANTHER" id="PTHR43597">
    <property type="entry name" value="SULFUR ACCEPTOR PROTEIN CSDE"/>
    <property type="match status" value="1"/>
</dbReference>
<keyword evidence="2" id="KW-0472">Membrane</keyword>
<dbReference type="PANTHER" id="PTHR43597:SF5">
    <property type="entry name" value="SUFE-LIKE PROTEIN 2, CHLOROPLASTIC"/>
    <property type="match status" value="1"/>
</dbReference>
<accession>A0A8G2BFV1</accession>
<dbReference type="AlphaFoldDB" id="A0A8G2BFV1"/>
<dbReference type="Proteomes" id="UP000198615">
    <property type="component" value="Unassembled WGS sequence"/>
</dbReference>
<sequence>MTPDAPDTAPERSIHEEQEELIDEFAFFDDWMQRYEYLIDLGRKLPPLDEAYKRDEFKLKGCQSQVWLVGEKRGERLVFHAISDAAIVSGIIALLLRVYSNRTPREIAATEPDFIPAIGLDAHLSPTRKNGLGAMLTAIKDRARAELDAA</sequence>
<keyword evidence="2" id="KW-1133">Transmembrane helix</keyword>
<name>A0A8G2BFV1_9PROT</name>
<feature type="domain" description="Fe-S metabolism associated" evidence="3">
    <location>
        <begin position="23"/>
        <end position="141"/>
    </location>
</feature>
<evidence type="ECO:0000313" key="4">
    <source>
        <dbReference type="EMBL" id="SDF39371.1"/>
    </source>
</evidence>
<gene>
    <name evidence="4" type="ORF">SAMN05660686_01140</name>
</gene>
<dbReference type="SUPFAM" id="SSF82649">
    <property type="entry name" value="SufE/NifU"/>
    <property type="match status" value="1"/>
</dbReference>
<proteinExistence type="inferred from homology"/>